<dbReference type="RefSeq" id="WP_147237962.1">
    <property type="nucleotide sequence ID" value="NZ_JAZHFZ010000004.1"/>
</dbReference>
<gene>
    <name evidence="2" type="ORF">FRZ40_39935</name>
    <name evidence="1" type="ORF">V4C56_07695</name>
</gene>
<reference evidence="1 4" key="3">
    <citation type="submission" date="2024-01" db="EMBL/GenBank/DDBJ databases">
        <title>The diversity of rhizobia nodulating Mimosa spp. in eleven states of Brazil covering several biomes is determined by host plant, location, and edaphic factors.</title>
        <authorList>
            <person name="Rouws L."/>
            <person name="Barauna A."/>
            <person name="Beukes C."/>
            <person name="De Faria S.M."/>
            <person name="Gross E."/>
            <person name="Dos Reis Junior F.B."/>
            <person name="Simon M."/>
            <person name="Maluk M."/>
            <person name="Odee D.W."/>
            <person name="Kenicer G."/>
            <person name="Young J.P.W."/>
            <person name="Reis V.M."/>
            <person name="Zilli J."/>
            <person name="James E.K."/>
        </authorList>
    </citation>
    <scope>NUCLEOTIDE SEQUENCE [LARGE SCALE GENOMIC DNA]</scope>
    <source>
        <strain evidence="1 4">JPY530</strain>
    </source>
</reference>
<protein>
    <recommendedName>
        <fullName evidence="5">Ferritin-like domain-containing protein</fullName>
    </recommendedName>
</protein>
<proteinExistence type="predicted"/>
<dbReference type="Proteomes" id="UP000321776">
    <property type="component" value="Unassembled WGS sequence"/>
</dbReference>
<dbReference type="Proteomes" id="UP001481677">
    <property type="component" value="Unassembled WGS sequence"/>
</dbReference>
<dbReference type="EMBL" id="JAZHGA010000004">
    <property type="protein sequence ID" value="MEM5339518.1"/>
    <property type="molecule type" value="Genomic_DNA"/>
</dbReference>
<name>A0A5C6V568_9BURK</name>
<dbReference type="AlphaFoldDB" id="A0A5C6V568"/>
<reference evidence="2 3" key="1">
    <citation type="journal article" date="2018" name="Int. J. Syst. Evol. Microbiol.">
        <title>Paraburkholderia azotifigens sp. nov., a nitrogen-fixing bacterium isolated from paddy soil.</title>
        <authorList>
            <person name="Choi G.M."/>
            <person name="Im W.T."/>
        </authorList>
    </citation>
    <scope>NUCLEOTIDE SEQUENCE [LARGE SCALE GENOMIC DNA]</scope>
    <source>
        <strain evidence="2 3">NF 2-5-3</strain>
    </source>
</reference>
<evidence type="ECO:0000313" key="2">
    <source>
        <dbReference type="EMBL" id="TXC80442.1"/>
    </source>
</evidence>
<sequence>MDRTAYLASIKAAYEGELYGEAWFAAMAREAQAPDRQRKLAAMARLEAQTAMRMTPLVKRLGITGIDETAQRAKGIRLAQQHIGQSWPVFIAWFIDEIGRFVTLYDDLARSSAPEDAAILAELARHERALLEFARLEAQGMPHRSLEPVLALLDTRSSIGAS</sequence>
<evidence type="ECO:0000313" key="4">
    <source>
        <dbReference type="Proteomes" id="UP001481677"/>
    </source>
</evidence>
<organism evidence="2 3">
    <name type="scientific">Paraburkholderia azotifigens</name>
    <dbReference type="NCBI Taxonomy" id="2057004"/>
    <lineage>
        <taxon>Bacteria</taxon>
        <taxon>Pseudomonadati</taxon>
        <taxon>Pseudomonadota</taxon>
        <taxon>Betaproteobacteria</taxon>
        <taxon>Burkholderiales</taxon>
        <taxon>Burkholderiaceae</taxon>
        <taxon>Paraburkholderia</taxon>
    </lineage>
</organism>
<comment type="caution">
    <text evidence="2">The sequence shown here is derived from an EMBL/GenBank/DDBJ whole genome shotgun (WGS) entry which is preliminary data.</text>
</comment>
<reference evidence="2" key="2">
    <citation type="submission" date="2019-08" db="EMBL/GenBank/DDBJ databases">
        <authorList>
            <person name="Im W.-T."/>
        </authorList>
    </citation>
    <scope>NUCLEOTIDE SEQUENCE</scope>
    <source>
        <strain evidence="2">NF 2-5-3</strain>
    </source>
</reference>
<evidence type="ECO:0008006" key="5">
    <source>
        <dbReference type="Google" id="ProtNLM"/>
    </source>
</evidence>
<evidence type="ECO:0000313" key="3">
    <source>
        <dbReference type="Proteomes" id="UP000321776"/>
    </source>
</evidence>
<evidence type="ECO:0000313" key="1">
    <source>
        <dbReference type="EMBL" id="MEM5339518.1"/>
    </source>
</evidence>
<keyword evidence="4" id="KW-1185">Reference proteome</keyword>
<dbReference type="EMBL" id="VOQS01000005">
    <property type="protein sequence ID" value="TXC80442.1"/>
    <property type="molecule type" value="Genomic_DNA"/>
</dbReference>
<accession>A0A5C6V568</accession>